<organism evidence="2 3">
    <name type="scientific">Enterococcus diestrammenae</name>
    <dbReference type="NCBI Taxonomy" id="1155073"/>
    <lineage>
        <taxon>Bacteria</taxon>
        <taxon>Bacillati</taxon>
        <taxon>Bacillota</taxon>
        <taxon>Bacilli</taxon>
        <taxon>Lactobacillales</taxon>
        <taxon>Enterococcaceae</taxon>
        <taxon>Enterococcus</taxon>
    </lineage>
</organism>
<dbReference type="InterPro" id="IPR052922">
    <property type="entry name" value="Cytidylate_Kinase-2"/>
</dbReference>
<name>A0ABV0F572_9ENTE</name>
<evidence type="ECO:0000313" key="2">
    <source>
        <dbReference type="EMBL" id="MEO1783208.1"/>
    </source>
</evidence>
<keyword evidence="3" id="KW-1185">Reference proteome</keyword>
<proteinExistence type="predicted"/>
<dbReference type="PANTHER" id="PTHR37816:SF3">
    <property type="entry name" value="MODULATES DNA TOPOLOGY"/>
    <property type="match status" value="1"/>
</dbReference>
<dbReference type="PANTHER" id="PTHR37816">
    <property type="entry name" value="YALI0E33011P"/>
    <property type="match status" value="1"/>
</dbReference>
<dbReference type="InterPro" id="IPR002182">
    <property type="entry name" value="NB-ARC"/>
</dbReference>
<sequence length="168" mass="19374">MADYQRILILGTPGAGKSTLTTQLAKHMHLPAVRLDQLFWVDDQHTITTDELLEKLQPILATDEWIIDGNYASTLSQRLPRTQLVILLKVPRLVAIWRVIKRYLTYRGKGASNPGGNPDTIDWEFISYIWHFPERQGREAQQLLDNAPPDLRIITAKNRQDVFDQLFK</sequence>
<dbReference type="Proteomes" id="UP001429357">
    <property type="component" value="Unassembled WGS sequence"/>
</dbReference>
<accession>A0ABV0F572</accession>
<dbReference type="Gene3D" id="3.40.50.300">
    <property type="entry name" value="P-loop containing nucleotide triphosphate hydrolases"/>
    <property type="match status" value="1"/>
</dbReference>
<protein>
    <recommendedName>
        <fullName evidence="1">NB-ARC domain-containing protein</fullName>
    </recommendedName>
</protein>
<comment type="caution">
    <text evidence="2">The sequence shown here is derived from an EMBL/GenBank/DDBJ whole genome shotgun (WGS) entry which is preliminary data.</text>
</comment>
<feature type="domain" description="NB-ARC" evidence="1">
    <location>
        <begin position="3"/>
        <end position="87"/>
    </location>
</feature>
<reference evidence="3" key="1">
    <citation type="submission" date="2016-06" db="EMBL/GenBank/DDBJ databases">
        <title>Four novel species of enterococci isolated from chicken manure.</title>
        <authorList>
            <person name="Van Tyne D."/>
        </authorList>
    </citation>
    <scope>NUCLEOTIDE SEQUENCE [LARGE SCALE GENOMIC DNA]</scope>
    <source>
        <strain evidence="3">JM9A</strain>
    </source>
</reference>
<evidence type="ECO:0000313" key="3">
    <source>
        <dbReference type="Proteomes" id="UP001429357"/>
    </source>
</evidence>
<gene>
    <name evidence="2" type="ORF">BAU18_002827</name>
</gene>
<dbReference type="SUPFAM" id="SSF52540">
    <property type="entry name" value="P-loop containing nucleoside triphosphate hydrolases"/>
    <property type="match status" value="1"/>
</dbReference>
<dbReference type="Pfam" id="PF00931">
    <property type="entry name" value="NB-ARC"/>
    <property type="match status" value="1"/>
</dbReference>
<reference evidence="2 3" key="2">
    <citation type="submission" date="2024-02" db="EMBL/GenBank/DDBJ databases">
        <title>The Genome Sequence of Enterococcus diestrammenae JM9A.</title>
        <authorList>
            <person name="Earl A."/>
            <person name="Manson A."/>
            <person name="Gilmore M."/>
            <person name="Sanders J."/>
            <person name="Shea T."/>
            <person name="Howe W."/>
            <person name="Livny J."/>
            <person name="Cuomo C."/>
            <person name="Neafsey D."/>
            <person name="Birren B."/>
        </authorList>
    </citation>
    <scope>NUCLEOTIDE SEQUENCE [LARGE SCALE GENOMIC DNA]</scope>
    <source>
        <strain evidence="2 3">JM9A</strain>
    </source>
</reference>
<evidence type="ECO:0000259" key="1">
    <source>
        <dbReference type="Pfam" id="PF00931"/>
    </source>
</evidence>
<dbReference type="InterPro" id="IPR027417">
    <property type="entry name" value="P-loop_NTPase"/>
</dbReference>
<dbReference type="EMBL" id="MAEI02000001">
    <property type="protein sequence ID" value="MEO1783208.1"/>
    <property type="molecule type" value="Genomic_DNA"/>
</dbReference>